<keyword evidence="4" id="KW-0677">Repeat</keyword>
<dbReference type="SMART" id="SM00148">
    <property type="entry name" value="PLCXc"/>
    <property type="match status" value="1"/>
</dbReference>
<dbReference type="SMART" id="SM00149">
    <property type="entry name" value="PLCYc"/>
    <property type="match status" value="1"/>
</dbReference>
<dbReference type="InterPro" id="IPR001452">
    <property type="entry name" value="SH3_domain"/>
</dbReference>
<keyword evidence="7 13" id="KW-0442">Lipid degradation</keyword>
<accession>A0A0K0F2F8</accession>
<dbReference type="SUPFAM" id="SSF49562">
    <property type="entry name" value="C2 domain (Calcium/lipid-binding domain, CaLB)"/>
    <property type="match status" value="1"/>
</dbReference>
<dbReference type="EC" id="3.1.4.11" evidence="2 13"/>
<dbReference type="SMART" id="SM00326">
    <property type="entry name" value="SH3"/>
    <property type="match status" value="1"/>
</dbReference>
<name>A0A0K0F2F8_STRVS</name>
<evidence type="ECO:0000256" key="1">
    <source>
        <dbReference type="ARBA" id="ARBA00001913"/>
    </source>
</evidence>
<dbReference type="SMART" id="SM00233">
    <property type="entry name" value="PH"/>
    <property type="match status" value="3"/>
</dbReference>
<dbReference type="PROSITE" id="PS50007">
    <property type="entry name" value="PIPLC_X_DOMAIN"/>
    <property type="match status" value="1"/>
</dbReference>
<dbReference type="Proteomes" id="UP000035680">
    <property type="component" value="Unassembled WGS sequence"/>
</dbReference>
<dbReference type="PANTHER" id="PTHR10336:SF159">
    <property type="entry name" value="1-PHOSPHATIDYLINOSITOL 4,5-BISPHOSPHATE PHOSPHODIESTERASE GAMMA"/>
    <property type="match status" value="1"/>
</dbReference>
<dbReference type="Pfam" id="PF23329">
    <property type="entry name" value="EF_HAND_1_PLCG"/>
    <property type="match status" value="1"/>
</dbReference>
<evidence type="ECO:0000313" key="21">
    <source>
        <dbReference type="WBParaSite" id="SVE_0298700.1"/>
    </source>
</evidence>
<dbReference type="SUPFAM" id="SSF55550">
    <property type="entry name" value="SH2 domain"/>
    <property type="match status" value="2"/>
</dbReference>
<reference evidence="20" key="1">
    <citation type="submission" date="2014-07" db="EMBL/GenBank/DDBJ databases">
        <authorList>
            <person name="Martin A.A"/>
            <person name="De Silva N."/>
        </authorList>
    </citation>
    <scope>NUCLEOTIDE SEQUENCE</scope>
</reference>
<dbReference type="FunFam" id="3.30.505.10:FF:000011">
    <property type="entry name" value="1-phosphatidylinositol 4,5-bisphosphate phosphodiesterase gamma"/>
    <property type="match status" value="1"/>
</dbReference>
<dbReference type="InterPro" id="IPR011992">
    <property type="entry name" value="EF-hand-dom_pair"/>
</dbReference>
<dbReference type="PROSITE" id="PS50001">
    <property type="entry name" value="SH2"/>
    <property type="match status" value="2"/>
</dbReference>
<feature type="region of interest" description="Disordered" evidence="14">
    <location>
        <begin position="1265"/>
        <end position="1292"/>
    </location>
</feature>
<evidence type="ECO:0000256" key="8">
    <source>
        <dbReference type="ARBA" id="ARBA00022999"/>
    </source>
</evidence>
<evidence type="ECO:0000256" key="12">
    <source>
        <dbReference type="PROSITE-ProRule" id="PRU00192"/>
    </source>
</evidence>
<evidence type="ECO:0000256" key="5">
    <source>
        <dbReference type="ARBA" id="ARBA00022801"/>
    </source>
</evidence>
<feature type="domain" description="SH2" evidence="15">
    <location>
        <begin position="701"/>
        <end position="790"/>
    </location>
</feature>
<evidence type="ECO:0000256" key="9">
    <source>
        <dbReference type="ARBA" id="ARBA00023098"/>
    </source>
</evidence>
<feature type="compositionally biased region" description="Polar residues" evidence="14">
    <location>
        <begin position="1272"/>
        <end position="1292"/>
    </location>
</feature>
<dbReference type="CDD" id="cd00275">
    <property type="entry name" value="C2_PLC_like"/>
    <property type="match status" value="1"/>
</dbReference>
<reference evidence="21" key="2">
    <citation type="submission" date="2015-08" db="UniProtKB">
        <authorList>
            <consortium name="WormBaseParasite"/>
        </authorList>
    </citation>
    <scope>IDENTIFICATION</scope>
</reference>
<dbReference type="InterPro" id="IPR001711">
    <property type="entry name" value="PLipase_C_Pinositol-sp_Y"/>
</dbReference>
<dbReference type="Pfam" id="PF00387">
    <property type="entry name" value="PI-PLC-Y"/>
    <property type="match status" value="1"/>
</dbReference>
<dbReference type="InterPro" id="IPR000909">
    <property type="entry name" value="PLipase_C_PInositol-sp_X_dom"/>
</dbReference>
<keyword evidence="9 13" id="KW-0443">Lipid metabolism</keyword>
<dbReference type="PANTHER" id="PTHR10336">
    <property type="entry name" value="PHOSPHOINOSITIDE-SPECIFIC PHOSPHOLIPASE C FAMILY PROTEIN"/>
    <property type="match status" value="1"/>
</dbReference>
<dbReference type="InterPro" id="IPR017946">
    <property type="entry name" value="PLC-like_Pdiesterase_TIM-brl"/>
</dbReference>
<dbReference type="Gene3D" id="3.30.505.10">
    <property type="entry name" value="SH2 domain"/>
    <property type="match status" value="2"/>
</dbReference>
<keyword evidence="6" id="KW-0106">Calcium</keyword>
<evidence type="ECO:0000256" key="3">
    <source>
        <dbReference type="ARBA" id="ARBA00022443"/>
    </source>
</evidence>
<dbReference type="PROSITE" id="PS50002">
    <property type="entry name" value="SH3"/>
    <property type="match status" value="1"/>
</dbReference>
<dbReference type="PROSITE" id="PS50003">
    <property type="entry name" value="PH_DOMAIN"/>
    <property type="match status" value="1"/>
</dbReference>
<dbReference type="PRINTS" id="PR00401">
    <property type="entry name" value="SH2DOMAIN"/>
</dbReference>
<sequence length="1378" mass="158091">MTTRQNSNHSTAGSLSTERRGTASQNSVGSTYSRFNRQPDLDVDKIFKAMENGHKVCRLSLLKKWEPAYKKLHLCTSSRQIFLSKIDDGFNNRGTKPRVFDLRHVKEVHSLHYKLNVVKINDKWAKDKDIKPFGPQKILIISMAQTFNMSHLIFLFETVEACTLWSQGIQYIMSEYSSVSHAMIIHRYLKKQFFGLMNPTTECVTLKNMKPFVQSTLQLKIQSKDLMEYVEQKMDFSLFSEAYKKLIHIQELFSERFSHLSDDGGMTVSFNNILRFLRDTQKDSMGHDREKTSQYFTRYWRDLCNRQNCSDPSFTVPEFIDYLFSPENSILDASNEEIVHDMSRPLSHYWIASSHNTYLTGDQLKSESSLDAYAMALLMGCRCVELDCWDGQKKPNGEFSEIVIYHGYTMTSKLNLRDVLFTIKHYAFVASDYPVILSIEDNCSVPAQRLLAQEIKEILGDMLLTQPVNKDEIQLPSPESMKKKIILKHKKLPKDSDSFDLQQSEDDTDHDILSRECVRKGELLLKDSGSNIWNKHVFVLFNDKLCYMLSPNNKSDDLISLSSVSGDDDISDDNNLALDVRLDEMHVTEEWFHGKIDKDEAASRLMEHADKGNGVFLVRDSFLLIGEYSLSFLYNGIVRHCRIRSKLVDGEKKYFFIEEKIVDTLYELISIYTTEKLYTPTFKVNLVTPCPQPQPHLNQYWFSETVNKLRAEELLGTIKSDGAFLIRYSGTDPNVFVLSLRVDGQFWHYRLKRDGRIFVVNQMIFENLNQLVEFYSTRDFVRGVSLKFPVNEKNIGAYVNKTNNNTPGCYMELKDLEKEIEVVSLKAYMGIHQDELTFPAGAIIKVVRKENNLWRGKYNNNIGWFPSDCVQELENNENVEKLNYGTIELAGCEIIEIDGIDKEFTFKVTQGDNHLSSDDFVIAAETKEELKEWLYDIENVAKSARTRIQTIRSKEKHLRIAAELSDLVVYCQAVPFNVNFQTKINFYEMCSFSEAKHEKLIDKGLIQFNAKQLSRVYPQASRLTSTNLNPVPMWNTACHMVALNYQTGDKSMMLNQGKFLANGRCGYVLKPSYLLDESFRPDQADAVPTSCPVVLIITIIGGRHLTRKDKSKGICSPFVDIEIIGVPCDNIQYSTRTITSNGLNPIWNETFEFKIYCPELALLRFLVEDGDFVGPKADPFIGQAVFPVDCLRVGYRSIPLLNNYSEKLELSSLLVHVEMRHLGSNIEISNIFTTLQGNRLQKSSRHHQNDNQIFLTQSELAIKSNMPRSRKVSTSSVNLQPSYHQQQQNFSSPRKLSQLFSTTLNSCQNSISSPSSSDHYQYHSTSPHTRLLSESYRSDSLISTETISSLNTNASSNSFMPRKISSSTIKKLFKFGKQ</sequence>
<dbReference type="Pfam" id="PF00018">
    <property type="entry name" value="SH3_1"/>
    <property type="match status" value="1"/>
</dbReference>
<dbReference type="InterPro" id="IPR057061">
    <property type="entry name" value="PLCG_EF-hand_2"/>
</dbReference>
<proteinExistence type="predicted"/>
<keyword evidence="5 13" id="KW-0378">Hydrolase</keyword>
<dbReference type="Pfam" id="PF00168">
    <property type="entry name" value="C2"/>
    <property type="match status" value="1"/>
</dbReference>
<dbReference type="GO" id="GO:0010634">
    <property type="term" value="P:positive regulation of epithelial cell migration"/>
    <property type="evidence" value="ECO:0007669"/>
    <property type="project" value="TreeGrafter"/>
</dbReference>
<keyword evidence="20" id="KW-1185">Reference proteome</keyword>
<evidence type="ECO:0000259" key="17">
    <source>
        <dbReference type="PROSITE" id="PS50003"/>
    </source>
</evidence>
<feature type="domain" description="PH" evidence="17">
    <location>
        <begin position="836"/>
        <end position="942"/>
    </location>
</feature>
<feature type="domain" description="PI-PLC Y-box" evidence="19">
    <location>
        <begin position="964"/>
        <end position="1074"/>
    </location>
</feature>
<dbReference type="FunFam" id="3.20.20.190:FF:000062">
    <property type="entry name" value="1-phosphatidylinositol 4,5-bisphosphate phosphodiesterase gamma"/>
    <property type="match status" value="1"/>
</dbReference>
<dbReference type="InterPro" id="IPR001192">
    <property type="entry name" value="PI-PLC_fam"/>
</dbReference>
<dbReference type="GO" id="GO:0048015">
    <property type="term" value="P:phosphatidylinositol-mediated signaling"/>
    <property type="evidence" value="ECO:0007669"/>
    <property type="project" value="TreeGrafter"/>
</dbReference>
<keyword evidence="8 11" id="KW-0727">SH2 domain</keyword>
<evidence type="ECO:0000256" key="11">
    <source>
        <dbReference type="PROSITE-ProRule" id="PRU00191"/>
    </source>
</evidence>
<dbReference type="SUPFAM" id="SSF47473">
    <property type="entry name" value="EF-hand"/>
    <property type="match status" value="1"/>
</dbReference>
<dbReference type="Pfam" id="PF00388">
    <property type="entry name" value="PI-PLC-X"/>
    <property type="match status" value="1"/>
</dbReference>
<dbReference type="GO" id="GO:0051209">
    <property type="term" value="P:release of sequestered calcium ion into cytosol"/>
    <property type="evidence" value="ECO:0007669"/>
    <property type="project" value="TreeGrafter"/>
</dbReference>
<evidence type="ECO:0000259" key="16">
    <source>
        <dbReference type="PROSITE" id="PS50002"/>
    </source>
</evidence>
<organism evidence="20 21">
    <name type="scientific">Strongyloides venezuelensis</name>
    <name type="common">Threadworm</name>
    <dbReference type="NCBI Taxonomy" id="75913"/>
    <lineage>
        <taxon>Eukaryota</taxon>
        <taxon>Metazoa</taxon>
        <taxon>Ecdysozoa</taxon>
        <taxon>Nematoda</taxon>
        <taxon>Chromadorea</taxon>
        <taxon>Rhabditida</taxon>
        <taxon>Tylenchina</taxon>
        <taxon>Panagrolaimomorpha</taxon>
        <taxon>Strongyloidoidea</taxon>
        <taxon>Strongyloididae</taxon>
        <taxon>Strongyloides</taxon>
    </lineage>
</organism>
<evidence type="ECO:0000259" key="19">
    <source>
        <dbReference type="PROSITE" id="PS50008"/>
    </source>
</evidence>
<dbReference type="InterPro" id="IPR035892">
    <property type="entry name" value="C2_domain_sf"/>
</dbReference>
<feature type="domain" description="C2" evidence="18">
    <location>
        <begin position="1071"/>
        <end position="1202"/>
    </location>
</feature>
<evidence type="ECO:0000259" key="15">
    <source>
        <dbReference type="PROSITE" id="PS50001"/>
    </source>
</evidence>
<dbReference type="GO" id="GO:0004435">
    <property type="term" value="F:phosphatidylinositol-4,5-bisphosphate phospholipase C activity"/>
    <property type="evidence" value="ECO:0007669"/>
    <property type="project" value="UniProtKB-EC"/>
</dbReference>
<evidence type="ECO:0000256" key="13">
    <source>
        <dbReference type="RuleBase" id="RU361133"/>
    </source>
</evidence>
<dbReference type="SUPFAM" id="SSF51695">
    <property type="entry name" value="PLC-like phosphodiesterases"/>
    <property type="match status" value="1"/>
</dbReference>
<keyword evidence="10" id="KW-0807">Transducer</keyword>
<feature type="domain" description="SH3" evidence="16">
    <location>
        <begin position="817"/>
        <end position="875"/>
    </location>
</feature>
<dbReference type="SMART" id="SM00252">
    <property type="entry name" value="SH2"/>
    <property type="match status" value="2"/>
</dbReference>
<dbReference type="InterPro" id="IPR036860">
    <property type="entry name" value="SH2_dom_sf"/>
</dbReference>
<evidence type="ECO:0000256" key="10">
    <source>
        <dbReference type="ARBA" id="ARBA00023224"/>
    </source>
</evidence>
<comment type="catalytic activity">
    <reaction evidence="13">
        <text>a 1,2-diacyl-sn-glycero-3-phospho-(1D-myo-inositol-4,5-bisphosphate) + H2O = 1D-myo-inositol 1,4,5-trisphosphate + a 1,2-diacyl-sn-glycerol + H(+)</text>
        <dbReference type="Rhea" id="RHEA:33179"/>
        <dbReference type="ChEBI" id="CHEBI:15377"/>
        <dbReference type="ChEBI" id="CHEBI:15378"/>
        <dbReference type="ChEBI" id="CHEBI:17815"/>
        <dbReference type="ChEBI" id="CHEBI:58456"/>
        <dbReference type="ChEBI" id="CHEBI:203600"/>
        <dbReference type="EC" id="3.1.4.11"/>
    </reaction>
</comment>
<dbReference type="SMART" id="SM00239">
    <property type="entry name" value="C2"/>
    <property type="match status" value="1"/>
</dbReference>
<dbReference type="Gene3D" id="2.30.30.40">
    <property type="entry name" value="SH3 Domains"/>
    <property type="match status" value="1"/>
</dbReference>
<evidence type="ECO:0000256" key="14">
    <source>
        <dbReference type="SAM" id="MobiDB-lite"/>
    </source>
</evidence>
<dbReference type="GO" id="GO:0046488">
    <property type="term" value="P:phosphatidylinositol metabolic process"/>
    <property type="evidence" value="ECO:0007669"/>
    <property type="project" value="TreeGrafter"/>
</dbReference>
<dbReference type="PRINTS" id="PR00390">
    <property type="entry name" value="PHPHLIPASEC"/>
</dbReference>
<dbReference type="SUPFAM" id="SSF50729">
    <property type="entry name" value="PH domain-like"/>
    <property type="match status" value="1"/>
</dbReference>
<evidence type="ECO:0000256" key="2">
    <source>
        <dbReference type="ARBA" id="ARBA00012368"/>
    </source>
</evidence>
<evidence type="ECO:0000259" key="18">
    <source>
        <dbReference type="PROSITE" id="PS50004"/>
    </source>
</evidence>
<dbReference type="InterPro" id="IPR000008">
    <property type="entry name" value="C2_dom"/>
</dbReference>
<dbReference type="GO" id="GO:0016042">
    <property type="term" value="P:lipid catabolic process"/>
    <property type="evidence" value="ECO:0007669"/>
    <property type="project" value="UniProtKB-KW"/>
</dbReference>
<dbReference type="WBParaSite" id="SVE_0298700.1">
    <property type="protein sequence ID" value="SVE_0298700.1"/>
    <property type="gene ID" value="SVE_0298700"/>
</dbReference>
<feature type="domain" description="SH2" evidence="15">
    <location>
        <begin position="591"/>
        <end position="690"/>
    </location>
</feature>
<dbReference type="InterPro" id="IPR001849">
    <property type="entry name" value="PH_domain"/>
</dbReference>
<dbReference type="InterPro" id="IPR000980">
    <property type="entry name" value="SH2"/>
</dbReference>
<dbReference type="InterPro" id="IPR056586">
    <property type="entry name" value="EF-hand_PLCG1"/>
</dbReference>
<dbReference type="GO" id="GO:0032587">
    <property type="term" value="C:ruffle membrane"/>
    <property type="evidence" value="ECO:0007669"/>
    <property type="project" value="TreeGrafter"/>
</dbReference>
<dbReference type="Pfam" id="PF00017">
    <property type="entry name" value="SH2"/>
    <property type="match status" value="2"/>
</dbReference>
<comment type="cofactor">
    <cofactor evidence="1">
        <name>Ca(2+)</name>
        <dbReference type="ChEBI" id="CHEBI:29108"/>
    </cofactor>
</comment>
<dbReference type="Gene3D" id="3.20.20.190">
    <property type="entry name" value="Phosphatidylinositol (PI) phosphodiesterase"/>
    <property type="match status" value="2"/>
</dbReference>
<evidence type="ECO:0000256" key="7">
    <source>
        <dbReference type="ARBA" id="ARBA00022963"/>
    </source>
</evidence>
<feature type="region of interest" description="Disordered" evidence="14">
    <location>
        <begin position="1"/>
        <end position="34"/>
    </location>
</feature>
<evidence type="ECO:0000256" key="6">
    <source>
        <dbReference type="ARBA" id="ARBA00022837"/>
    </source>
</evidence>
<dbReference type="STRING" id="75913.A0A0K0F2F8"/>
<dbReference type="Gene3D" id="2.60.40.150">
    <property type="entry name" value="C2 domain"/>
    <property type="match status" value="1"/>
</dbReference>
<dbReference type="PROSITE" id="PS50008">
    <property type="entry name" value="PIPLC_Y_DOMAIN"/>
    <property type="match status" value="1"/>
</dbReference>
<evidence type="ECO:0000256" key="4">
    <source>
        <dbReference type="ARBA" id="ARBA00022737"/>
    </source>
</evidence>
<dbReference type="PROSITE" id="PS50004">
    <property type="entry name" value="C2"/>
    <property type="match status" value="1"/>
</dbReference>
<protein>
    <recommendedName>
        <fullName evidence="2 13">Phosphoinositide phospholipase C</fullName>
        <ecNumber evidence="2 13">3.1.4.11</ecNumber>
    </recommendedName>
</protein>
<evidence type="ECO:0000313" key="20">
    <source>
        <dbReference type="Proteomes" id="UP000035680"/>
    </source>
</evidence>
<keyword evidence="3 12" id="KW-0728">SH3 domain</keyword>
<dbReference type="Pfam" id="PF23583">
    <property type="entry name" value="EF_HAND_2_PLCG"/>
    <property type="match status" value="1"/>
</dbReference>